<dbReference type="STRING" id="181874.A0A409VRE3"/>
<comment type="caution">
    <text evidence="2">The sequence shown here is derived from an EMBL/GenBank/DDBJ whole genome shotgun (WGS) entry which is preliminary data.</text>
</comment>
<dbReference type="EMBL" id="NHTK01005999">
    <property type="protein sequence ID" value="PPQ68818.1"/>
    <property type="molecule type" value="Genomic_DNA"/>
</dbReference>
<dbReference type="InParanoid" id="A0A409VRE3"/>
<accession>A0A409VRE3</accession>
<keyword evidence="3" id="KW-1185">Reference proteome</keyword>
<feature type="region of interest" description="Disordered" evidence="1">
    <location>
        <begin position="316"/>
        <end position="388"/>
    </location>
</feature>
<sequence>MPSQTRSKKGKTQTKDTNVVDEDTEIIRPPPPRNKHSAVNKENNAPKRPAPVQPRSTNNTALTAETMTRVKPRPTGKAKADQEKRARAAQNSTPVTPLAEDPLPDPGTNNSPINTDHASAAKKKPPVPNGGGVDTHSDVAQSQVTPDGDPSAALPPLNTIEGRPNATKKKRPLLDNRGSDKPSGGSNAQANPDIAALLAKISAQEAEIKKLKKKKTQEDGPALIPRPAKIVNIQKAMQMDDDNIGEDEDDYRTLRSKVFMRMISLGVNPETETFRSLGLERICKYVNVIRNEMPIFEKYTDAWPIAVLMQSLIKNRRHTESRKKRSKRSKRSKAGAVDSAAEDSVDNNEELADTQVNGEDIDDDEDDDNGNRIRRQLNPVDNDDDDDMYVSEADHLRAGHVNDDFDDADDMITDHRGFFGDDHGDLPEDDEDASVEVEVEISASKKRKALDVMKEKRAKKAKVTA</sequence>
<feature type="compositionally biased region" description="Basic residues" evidence="1">
    <location>
        <begin position="1"/>
        <end position="12"/>
    </location>
</feature>
<dbReference type="OrthoDB" id="3127444at2759"/>
<feature type="region of interest" description="Disordered" evidence="1">
    <location>
        <begin position="1"/>
        <end position="190"/>
    </location>
</feature>
<evidence type="ECO:0000313" key="3">
    <source>
        <dbReference type="Proteomes" id="UP000284842"/>
    </source>
</evidence>
<reference evidence="2 3" key="1">
    <citation type="journal article" date="2018" name="Evol. Lett.">
        <title>Horizontal gene cluster transfer increased hallucinogenic mushroom diversity.</title>
        <authorList>
            <person name="Reynolds H.T."/>
            <person name="Vijayakumar V."/>
            <person name="Gluck-Thaler E."/>
            <person name="Korotkin H.B."/>
            <person name="Matheny P.B."/>
            <person name="Slot J.C."/>
        </authorList>
    </citation>
    <scope>NUCLEOTIDE SEQUENCE [LARGE SCALE GENOMIC DNA]</scope>
    <source>
        <strain evidence="2 3">2629</strain>
    </source>
</reference>
<evidence type="ECO:0000256" key="1">
    <source>
        <dbReference type="SAM" id="MobiDB-lite"/>
    </source>
</evidence>
<proteinExistence type="predicted"/>
<gene>
    <name evidence="2" type="ORF">CVT24_007703</name>
</gene>
<dbReference type="AlphaFoldDB" id="A0A409VRE3"/>
<name>A0A409VRE3_9AGAR</name>
<dbReference type="Proteomes" id="UP000284842">
    <property type="component" value="Unassembled WGS sequence"/>
</dbReference>
<feature type="compositionally biased region" description="Polar residues" evidence="1">
    <location>
        <begin position="107"/>
        <end position="117"/>
    </location>
</feature>
<protein>
    <submittedName>
        <fullName evidence="2">Uncharacterized protein</fullName>
    </submittedName>
</protein>
<feature type="compositionally biased region" description="Basic residues" evidence="1">
    <location>
        <begin position="316"/>
        <end position="333"/>
    </location>
</feature>
<feature type="compositionally biased region" description="Acidic residues" evidence="1">
    <location>
        <begin position="340"/>
        <end position="352"/>
    </location>
</feature>
<evidence type="ECO:0000313" key="2">
    <source>
        <dbReference type="EMBL" id="PPQ68818.1"/>
    </source>
</evidence>
<feature type="compositionally biased region" description="Polar residues" evidence="1">
    <location>
        <begin position="54"/>
        <end position="66"/>
    </location>
</feature>
<organism evidence="2 3">
    <name type="scientific">Panaeolus cyanescens</name>
    <dbReference type="NCBI Taxonomy" id="181874"/>
    <lineage>
        <taxon>Eukaryota</taxon>
        <taxon>Fungi</taxon>
        <taxon>Dikarya</taxon>
        <taxon>Basidiomycota</taxon>
        <taxon>Agaricomycotina</taxon>
        <taxon>Agaricomycetes</taxon>
        <taxon>Agaricomycetidae</taxon>
        <taxon>Agaricales</taxon>
        <taxon>Agaricineae</taxon>
        <taxon>Galeropsidaceae</taxon>
        <taxon>Panaeolus</taxon>
    </lineage>
</organism>
<feature type="compositionally biased region" description="Acidic residues" evidence="1">
    <location>
        <begin position="359"/>
        <end position="368"/>
    </location>
</feature>